<dbReference type="PRINTS" id="PR00344">
    <property type="entry name" value="BCTRLSENSOR"/>
</dbReference>
<dbReference type="Proteomes" id="UP000572212">
    <property type="component" value="Unassembled WGS sequence"/>
</dbReference>
<dbReference type="Pfam" id="PF02518">
    <property type="entry name" value="HATPase_c"/>
    <property type="match status" value="1"/>
</dbReference>
<proteinExistence type="predicted"/>
<keyword evidence="8 15" id="KW-0418">Kinase</keyword>
<evidence type="ECO:0000256" key="8">
    <source>
        <dbReference type="ARBA" id="ARBA00022777"/>
    </source>
</evidence>
<evidence type="ECO:0000256" key="2">
    <source>
        <dbReference type="ARBA" id="ARBA00004651"/>
    </source>
</evidence>
<keyword evidence="10" id="KW-0902">Two-component regulatory system</keyword>
<organism evidence="15 16">
    <name type="scientific">Gracilibacillus halotolerans</name>
    <dbReference type="NCBI Taxonomy" id="74386"/>
    <lineage>
        <taxon>Bacteria</taxon>
        <taxon>Bacillati</taxon>
        <taxon>Bacillota</taxon>
        <taxon>Bacilli</taxon>
        <taxon>Bacillales</taxon>
        <taxon>Bacillaceae</taxon>
        <taxon>Gracilibacillus</taxon>
    </lineage>
</organism>
<dbReference type="CDD" id="cd06225">
    <property type="entry name" value="HAMP"/>
    <property type="match status" value="1"/>
</dbReference>
<dbReference type="InterPro" id="IPR005467">
    <property type="entry name" value="His_kinase_dom"/>
</dbReference>
<dbReference type="AlphaFoldDB" id="A0A841RJU1"/>
<keyword evidence="16" id="KW-1185">Reference proteome</keyword>
<evidence type="ECO:0000256" key="11">
    <source>
        <dbReference type="ARBA" id="ARBA00023136"/>
    </source>
</evidence>
<dbReference type="InterPro" id="IPR010559">
    <property type="entry name" value="Sig_transdc_His_kin_internal"/>
</dbReference>
<protein>
    <recommendedName>
        <fullName evidence="3">histidine kinase</fullName>
        <ecNumber evidence="3">2.7.13.3</ecNumber>
    </recommendedName>
</protein>
<evidence type="ECO:0000256" key="5">
    <source>
        <dbReference type="ARBA" id="ARBA00022553"/>
    </source>
</evidence>
<comment type="catalytic activity">
    <reaction evidence="1">
        <text>ATP + protein L-histidine = ADP + protein N-phospho-L-histidine.</text>
        <dbReference type="EC" id="2.7.13.3"/>
    </reaction>
</comment>
<feature type="domain" description="HAMP" evidence="14">
    <location>
        <begin position="317"/>
        <end position="369"/>
    </location>
</feature>
<evidence type="ECO:0000256" key="4">
    <source>
        <dbReference type="ARBA" id="ARBA00022475"/>
    </source>
</evidence>
<evidence type="ECO:0000313" key="15">
    <source>
        <dbReference type="EMBL" id="MBB6512242.1"/>
    </source>
</evidence>
<dbReference type="Gene3D" id="3.30.565.10">
    <property type="entry name" value="Histidine kinase-like ATPase, C-terminal domain"/>
    <property type="match status" value="1"/>
</dbReference>
<keyword evidence="12" id="KW-0812">Transmembrane</keyword>
<reference evidence="15 16" key="1">
    <citation type="submission" date="2020-08" db="EMBL/GenBank/DDBJ databases">
        <title>Genomic Encyclopedia of Type Strains, Phase IV (KMG-IV): sequencing the most valuable type-strain genomes for metagenomic binning, comparative biology and taxonomic classification.</title>
        <authorList>
            <person name="Goeker M."/>
        </authorList>
    </citation>
    <scope>NUCLEOTIDE SEQUENCE [LARGE SCALE GENOMIC DNA]</scope>
    <source>
        <strain evidence="15 16">DSM 11805</strain>
    </source>
</reference>
<dbReference type="Pfam" id="PF06580">
    <property type="entry name" value="His_kinase"/>
    <property type="match status" value="1"/>
</dbReference>
<dbReference type="GO" id="GO:0005886">
    <property type="term" value="C:plasma membrane"/>
    <property type="evidence" value="ECO:0007669"/>
    <property type="project" value="UniProtKB-SubCell"/>
</dbReference>
<comment type="caution">
    <text evidence="15">The sequence shown here is derived from an EMBL/GenBank/DDBJ whole genome shotgun (WGS) entry which is preliminary data.</text>
</comment>
<dbReference type="InterPro" id="IPR003594">
    <property type="entry name" value="HATPase_dom"/>
</dbReference>
<dbReference type="SMART" id="SM00387">
    <property type="entry name" value="HATPase_c"/>
    <property type="match status" value="1"/>
</dbReference>
<dbReference type="SUPFAM" id="SSF55874">
    <property type="entry name" value="ATPase domain of HSP90 chaperone/DNA topoisomerase II/histidine kinase"/>
    <property type="match status" value="1"/>
</dbReference>
<keyword evidence="7" id="KW-0547">Nucleotide-binding</keyword>
<evidence type="ECO:0000256" key="6">
    <source>
        <dbReference type="ARBA" id="ARBA00022679"/>
    </source>
</evidence>
<sequence length="596" mass="69953">MKWLSFIVKWLDHLKVRHKLLGIFLVVTAIPILIAGAYLSYGTREIVLDNSLREASASMEKLQGNFEVILSRIINISDMIFLSPEMRQLLQNDYDSPLEMYNAYNRYPVFRDYLKYYDEIETIQFFMTKEMITNSQFIYANDHIQKQDWYMDAIDRQGKIYWDYKNEHWTGKSFLALNRAIYGQGDELLGVLVIYISQDKLKTLMSGQPYNVFLTLDEQTIIYNHSAEYLGKRPLFLPHSLEINDTTVLDGQFEGDSVKINVHSFQPEKSLENTFQVSAIIPLEEVMKKPNEVFTRGFLIMLGIFAVSLVLIQIFIYNFHKRVQYLHEAMDQVAQGDFAITYNVKGNDEISNAFRGLKETSISIQKMIDEVYVHKLKEEKWKRKQKEIDFKMLASQINPHFLYNTLEMIRMKALMNKDPEVAQLVKMLSKMMRSSLERTDRLISIEKETELISYYLQIQQMRFGEDFSYHVEVEETLKKYYILPLIIQPLVENAMIHGLEAKEDRGFIRIVLLERKDFLEIEVTDNGVGIPRDTLKEIQERMDVETYQSEGNRIGLHNVQQRIKLYHGKDYGLTIESIHGLGTTVHMKLPKIEHDR</sequence>
<keyword evidence="9" id="KW-0067">ATP-binding</keyword>
<dbReference type="InterPro" id="IPR036890">
    <property type="entry name" value="HATPase_C_sf"/>
</dbReference>
<dbReference type="PANTHER" id="PTHR34220:SF7">
    <property type="entry name" value="SENSOR HISTIDINE KINASE YPDA"/>
    <property type="match status" value="1"/>
</dbReference>
<dbReference type="GO" id="GO:0005524">
    <property type="term" value="F:ATP binding"/>
    <property type="evidence" value="ECO:0007669"/>
    <property type="project" value="UniProtKB-KW"/>
</dbReference>
<evidence type="ECO:0000256" key="7">
    <source>
        <dbReference type="ARBA" id="ARBA00022741"/>
    </source>
</evidence>
<comment type="subcellular location">
    <subcellularLocation>
        <location evidence="2">Cell membrane</location>
        <topology evidence="2">Multi-pass membrane protein</topology>
    </subcellularLocation>
</comment>
<dbReference type="PANTHER" id="PTHR34220">
    <property type="entry name" value="SENSOR HISTIDINE KINASE YPDA"/>
    <property type="match status" value="1"/>
</dbReference>
<dbReference type="PROSITE" id="PS50109">
    <property type="entry name" value="HIS_KIN"/>
    <property type="match status" value="1"/>
</dbReference>
<dbReference type="InterPro" id="IPR050640">
    <property type="entry name" value="Bact_2-comp_sensor_kinase"/>
</dbReference>
<feature type="transmembrane region" description="Helical" evidence="12">
    <location>
        <begin position="297"/>
        <end position="317"/>
    </location>
</feature>
<evidence type="ECO:0000259" key="14">
    <source>
        <dbReference type="PROSITE" id="PS50885"/>
    </source>
</evidence>
<keyword evidence="11 12" id="KW-0472">Membrane</keyword>
<keyword evidence="6 15" id="KW-0808">Transferase</keyword>
<evidence type="ECO:0000256" key="1">
    <source>
        <dbReference type="ARBA" id="ARBA00000085"/>
    </source>
</evidence>
<feature type="transmembrane region" description="Helical" evidence="12">
    <location>
        <begin position="20"/>
        <end position="41"/>
    </location>
</feature>
<keyword evidence="4" id="KW-1003">Cell membrane</keyword>
<dbReference type="GO" id="GO:0000155">
    <property type="term" value="F:phosphorelay sensor kinase activity"/>
    <property type="evidence" value="ECO:0007669"/>
    <property type="project" value="InterPro"/>
</dbReference>
<evidence type="ECO:0000259" key="13">
    <source>
        <dbReference type="PROSITE" id="PS50109"/>
    </source>
</evidence>
<keyword evidence="12" id="KW-1133">Transmembrane helix</keyword>
<evidence type="ECO:0000256" key="9">
    <source>
        <dbReference type="ARBA" id="ARBA00022840"/>
    </source>
</evidence>
<name>A0A841RJU1_9BACI</name>
<dbReference type="EMBL" id="JACHON010000002">
    <property type="protein sequence ID" value="MBB6512242.1"/>
    <property type="molecule type" value="Genomic_DNA"/>
</dbReference>
<evidence type="ECO:0000256" key="3">
    <source>
        <dbReference type="ARBA" id="ARBA00012438"/>
    </source>
</evidence>
<feature type="domain" description="Histidine kinase" evidence="13">
    <location>
        <begin position="483"/>
        <end position="593"/>
    </location>
</feature>
<evidence type="ECO:0000313" key="16">
    <source>
        <dbReference type="Proteomes" id="UP000572212"/>
    </source>
</evidence>
<dbReference type="Gene3D" id="6.10.340.10">
    <property type="match status" value="1"/>
</dbReference>
<accession>A0A841RJU1</accession>
<dbReference type="EC" id="2.7.13.3" evidence="3"/>
<dbReference type="PROSITE" id="PS50885">
    <property type="entry name" value="HAMP"/>
    <property type="match status" value="1"/>
</dbReference>
<dbReference type="InterPro" id="IPR004358">
    <property type="entry name" value="Sig_transdc_His_kin-like_C"/>
</dbReference>
<dbReference type="InterPro" id="IPR003660">
    <property type="entry name" value="HAMP_dom"/>
</dbReference>
<evidence type="ECO:0000256" key="10">
    <source>
        <dbReference type="ARBA" id="ARBA00023012"/>
    </source>
</evidence>
<keyword evidence="5" id="KW-0597">Phosphoprotein</keyword>
<evidence type="ECO:0000256" key="12">
    <source>
        <dbReference type="SAM" id="Phobius"/>
    </source>
</evidence>
<gene>
    <name evidence="15" type="ORF">GGQ92_001023</name>
</gene>